<dbReference type="AlphaFoldDB" id="A0A0H5QNF9"/>
<organism evidence="1">
    <name type="scientific">uncultured prokaryote</name>
    <dbReference type="NCBI Taxonomy" id="198431"/>
    <lineage>
        <taxon>unclassified sequences</taxon>
        <taxon>environmental samples</taxon>
    </lineage>
</organism>
<accession>A0A0H5QNF9</accession>
<sequence>MSLFRVDCVFPFFTGDPSDVIVNTLHFEEESLSTQEFGESVPVFLNPFFETIYGTTGANRANYIDWPNMKYRTFNLSDPTPRVPWEEFGPWSTAGTAVTTIPTEVASCISFQSQGLPGDVYQRRYNRIFLGGMCPNFLVASETAEFPRFSSAWMTGVTNAMKNLAEDLPGPGTLWVQVSRAGGTVRTLPVIAGWCDNSPDTQRRRSVSATSRVSWDLL</sequence>
<name>A0A0H5QNF9_9ZZZZ</name>
<proteinExistence type="predicted"/>
<dbReference type="EMBL" id="LN854002">
    <property type="protein sequence ID" value="CRY97277.1"/>
    <property type="molecule type" value="Genomic_DNA"/>
</dbReference>
<protein>
    <submittedName>
        <fullName evidence="1">Uncharacterized protein</fullName>
    </submittedName>
</protein>
<reference evidence="1" key="1">
    <citation type="submission" date="2015-06" db="EMBL/GenBank/DDBJ databases">
        <authorList>
            <person name="Joergensen T."/>
        </authorList>
    </citation>
    <scope>NUCLEOTIDE SEQUENCE</scope>
    <source>
        <strain evidence="1">RGFK1461</strain>
    </source>
</reference>
<evidence type="ECO:0000313" key="1">
    <source>
        <dbReference type="EMBL" id="CRY97277.1"/>
    </source>
</evidence>
<reference evidence="1" key="2">
    <citation type="submission" date="2015-07" db="EMBL/GenBank/DDBJ databases">
        <title>Plasmids, circular viruses and viroids from rat gut.</title>
        <authorList>
            <person name="Jorgensen T.J."/>
            <person name="Hansen M.A."/>
            <person name="Xu Z."/>
            <person name="Tabak M.A."/>
            <person name="Sorensen S.J."/>
            <person name="Hansen L.H."/>
        </authorList>
    </citation>
    <scope>NUCLEOTIDE SEQUENCE</scope>
    <source>
        <strain evidence="1">RGFK1461</strain>
    </source>
</reference>